<evidence type="ECO:0000313" key="1">
    <source>
        <dbReference type="EMBL" id="ACU74353.1"/>
    </source>
</evidence>
<protein>
    <submittedName>
        <fullName evidence="1">Uncharacterized protein</fullName>
    </submittedName>
</protein>
<organism evidence="1 2">
    <name type="scientific">Catenulispora acidiphila (strain DSM 44928 / JCM 14897 / NBRC 102108 / NRRL B-24433 / ID139908)</name>
    <dbReference type="NCBI Taxonomy" id="479433"/>
    <lineage>
        <taxon>Bacteria</taxon>
        <taxon>Bacillati</taxon>
        <taxon>Actinomycetota</taxon>
        <taxon>Actinomycetes</taxon>
        <taxon>Catenulisporales</taxon>
        <taxon>Catenulisporaceae</taxon>
        <taxon>Catenulispora</taxon>
    </lineage>
</organism>
<proteinExistence type="predicted"/>
<keyword evidence="2" id="KW-1185">Reference proteome</keyword>
<sequence length="289" mass="31406">MSSTSKKAPRKPRRVKVCLFYGSRGPLTEEHVFGDWLKKLGYGGSGIREYVDGAAPEIQVGGPFSKTLKILCGPCNNVWTSGMEDAAKPLLINMFSGKQTELDEAAQRDLARWAFKTAAILAHVTRRQEQLPVEHCRAFHRSDEPPPGVFIRIGAASVSTGQHGQQIGESRFLQLPMVMTAGSKRFSIPAYSARFRLFTVVFDVFGSSVSDKVATDLGFAPGDLQVQADVGDDLGRVLVQIWPPKNPTVWWPPVNSLDVVGGIDGLAQVEQFQSIPVILPPPAGVPPVS</sequence>
<gene>
    <name evidence="1" type="ordered locus">Caci_5494</name>
</gene>
<dbReference type="Proteomes" id="UP000000851">
    <property type="component" value="Chromosome"/>
</dbReference>
<dbReference type="AlphaFoldDB" id="C7Q9K7"/>
<dbReference type="EMBL" id="CP001700">
    <property type="protein sequence ID" value="ACU74353.1"/>
    <property type="molecule type" value="Genomic_DNA"/>
</dbReference>
<dbReference type="InParanoid" id="C7Q9K7"/>
<reference evidence="1 2" key="1">
    <citation type="journal article" date="2009" name="Stand. Genomic Sci.">
        <title>Complete genome sequence of Catenulispora acidiphila type strain (ID 139908).</title>
        <authorList>
            <person name="Copeland A."/>
            <person name="Lapidus A."/>
            <person name="Glavina Del Rio T."/>
            <person name="Nolan M."/>
            <person name="Lucas S."/>
            <person name="Chen F."/>
            <person name="Tice H."/>
            <person name="Cheng J.F."/>
            <person name="Bruce D."/>
            <person name="Goodwin L."/>
            <person name="Pitluck S."/>
            <person name="Mikhailova N."/>
            <person name="Pati A."/>
            <person name="Ivanova N."/>
            <person name="Mavromatis K."/>
            <person name="Chen A."/>
            <person name="Palaniappan K."/>
            <person name="Chain P."/>
            <person name="Land M."/>
            <person name="Hauser L."/>
            <person name="Chang Y.J."/>
            <person name="Jeffries C.D."/>
            <person name="Chertkov O."/>
            <person name="Brettin T."/>
            <person name="Detter J.C."/>
            <person name="Han C."/>
            <person name="Ali Z."/>
            <person name="Tindall B.J."/>
            <person name="Goker M."/>
            <person name="Bristow J."/>
            <person name="Eisen J.A."/>
            <person name="Markowitz V."/>
            <person name="Hugenholtz P."/>
            <person name="Kyrpides N.C."/>
            <person name="Klenk H.P."/>
        </authorList>
    </citation>
    <scope>NUCLEOTIDE SEQUENCE [LARGE SCALE GENOMIC DNA]</scope>
    <source>
        <strain evidence="2">DSM 44928 / JCM 14897 / NBRC 102108 / NRRL B-24433 / ID139908</strain>
    </source>
</reference>
<dbReference type="HOGENOM" id="CLU_962033_0_0_11"/>
<dbReference type="KEGG" id="cai:Caci_5494"/>
<evidence type="ECO:0000313" key="2">
    <source>
        <dbReference type="Proteomes" id="UP000000851"/>
    </source>
</evidence>
<name>C7Q9K7_CATAD</name>
<accession>C7Q9K7</accession>